<name>A0A426X0L8_ENSVE</name>
<accession>A0A426X0L8</accession>
<organism evidence="2 3">
    <name type="scientific">Ensete ventricosum</name>
    <name type="common">Abyssinian banana</name>
    <name type="synonym">Musa ensete</name>
    <dbReference type="NCBI Taxonomy" id="4639"/>
    <lineage>
        <taxon>Eukaryota</taxon>
        <taxon>Viridiplantae</taxon>
        <taxon>Streptophyta</taxon>
        <taxon>Embryophyta</taxon>
        <taxon>Tracheophyta</taxon>
        <taxon>Spermatophyta</taxon>
        <taxon>Magnoliopsida</taxon>
        <taxon>Liliopsida</taxon>
        <taxon>Zingiberales</taxon>
        <taxon>Musaceae</taxon>
        <taxon>Ensete</taxon>
    </lineage>
</organism>
<dbReference type="EMBL" id="AMZH03030140">
    <property type="protein sequence ID" value="RRT33008.1"/>
    <property type="molecule type" value="Genomic_DNA"/>
</dbReference>
<evidence type="ECO:0000313" key="2">
    <source>
        <dbReference type="EMBL" id="RRT33008.1"/>
    </source>
</evidence>
<feature type="region of interest" description="Disordered" evidence="1">
    <location>
        <begin position="165"/>
        <end position="214"/>
    </location>
</feature>
<feature type="region of interest" description="Disordered" evidence="1">
    <location>
        <begin position="79"/>
        <end position="98"/>
    </location>
</feature>
<feature type="compositionally biased region" description="Basic and acidic residues" evidence="1">
    <location>
        <begin position="1"/>
        <end position="10"/>
    </location>
</feature>
<dbReference type="Proteomes" id="UP000287651">
    <property type="component" value="Unassembled WGS sequence"/>
</dbReference>
<comment type="caution">
    <text evidence="2">The sequence shown here is derived from an EMBL/GenBank/DDBJ whole genome shotgun (WGS) entry which is preliminary data.</text>
</comment>
<proteinExistence type="predicted"/>
<evidence type="ECO:0000256" key="1">
    <source>
        <dbReference type="SAM" id="MobiDB-lite"/>
    </source>
</evidence>
<gene>
    <name evidence="2" type="ORF">B296_00048422</name>
</gene>
<protein>
    <submittedName>
        <fullName evidence="2">Uncharacterized protein</fullName>
    </submittedName>
</protein>
<sequence length="229" mass="25291">MFPSGREHAAHRTARTTEATMKYDGMVSNRRGKDLRYGCPVTITTKDLAPLRDRGILRLCTEMTASKLAHTGLNQQCSLTDRGGHHNSADSEPFLENDDRPRVSLTRVQPCSVCRHDRGFLTSQVQALASMVQTIVPYLPQLIQSAPPMAFPQMESPVALNRETQLEAEPPQRQVAEAHSASPTTASVRSQSCSCDPVQTSPNLDTLSSDTADSVREQVRQVHQRLDEV</sequence>
<feature type="region of interest" description="Disordered" evidence="1">
    <location>
        <begin position="1"/>
        <end position="21"/>
    </location>
</feature>
<dbReference type="AlphaFoldDB" id="A0A426X0L8"/>
<reference evidence="2 3" key="1">
    <citation type="journal article" date="2014" name="Agronomy (Basel)">
        <title>A Draft Genome Sequence for Ensete ventricosum, the Drought-Tolerant Tree Against Hunger.</title>
        <authorList>
            <person name="Harrison J."/>
            <person name="Moore K.A."/>
            <person name="Paszkiewicz K."/>
            <person name="Jones T."/>
            <person name="Grant M."/>
            <person name="Ambacheew D."/>
            <person name="Muzemil S."/>
            <person name="Studholme D.J."/>
        </authorList>
    </citation>
    <scope>NUCLEOTIDE SEQUENCE [LARGE SCALE GENOMIC DNA]</scope>
</reference>
<evidence type="ECO:0000313" key="3">
    <source>
        <dbReference type="Proteomes" id="UP000287651"/>
    </source>
</evidence>
<feature type="compositionally biased region" description="Polar residues" evidence="1">
    <location>
        <begin position="181"/>
        <end position="212"/>
    </location>
</feature>